<organism evidence="2 3">
    <name type="scientific">Orbilia javanica</name>
    <dbReference type="NCBI Taxonomy" id="47235"/>
    <lineage>
        <taxon>Eukaryota</taxon>
        <taxon>Fungi</taxon>
        <taxon>Dikarya</taxon>
        <taxon>Ascomycota</taxon>
        <taxon>Pezizomycotina</taxon>
        <taxon>Orbiliomycetes</taxon>
        <taxon>Orbiliales</taxon>
        <taxon>Orbiliaceae</taxon>
        <taxon>Orbilia</taxon>
    </lineage>
</organism>
<feature type="compositionally biased region" description="Pro residues" evidence="1">
    <location>
        <begin position="260"/>
        <end position="274"/>
    </location>
</feature>
<name>A0AAN8RNT8_9PEZI</name>
<evidence type="ECO:0000256" key="1">
    <source>
        <dbReference type="SAM" id="MobiDB-lite"/>
    </source>
</evidence>
<proteinExistence type="predicted"/>
<dbReference type="AlphaFoldDB" id="A0AAN8RNT8"/>
<sequence>MPAASSSSNIDILRGELWIDNRRREKPVTVKIESSNGYARILWQATQPSASSGFPDQNHIAIQRSGKIDSIVALPQLRLIYTQRPRTPHSSGPEHFYGILIAKGSTHVNPTQDTQVITFRFPIADTTAYGFFRRVRSKFTANSTQYIRTQTWTVTGLQPGYLQPDILPSLLSSAIDDVGTATLYAKIVVKLPADEYKGSASQLWMPKLDLMNRINTKSLLKFSNLEQLQQYFGGKKALEDAPTKIGEQELQSSPCTPKAVTPPKPKGPEPPKVVTPPEVKDPEASKAIIPPEVKNSEASKTVTLPEAKSPEALKTVTPPEAKSPEALKTVTPPEAKSPEASKTVTPPEVKDPEASKAVIPPEVKDPEASKAVTPPEVKDPEASKAVTPPEVKDPEASKGQDFSALDAPAHIPVDPGTDAHQNNSIVLPPTSPGSDTYTLDDYSLAHPGTPPIGRPPSRAMSTDSELRRDLDDQVLSPNPTYPALRGLGPRRLSRAFSDYSDWERVQDESAEGPLDLEARSFSMIRTSGQPPPPESPKSQDSGK</sequence>
<dbReference type="EMBL" id="JAVHNR010000003">
    <property type="protein sequence ID" value="KAK6347472.1"/>
    <property type="molecule type" value="Genomic_DNA"/>
</dbReference>
<evidence type="ECO:0000313" key="2">
    <source>
        <dbReference type="EMBL" id="KAK6347472.1"/>
    </source>
</evidence>
<evidence type="ECO:0000313" key="3">
    <source>
        <dbReference type="Proteomes" id="UP001313282"/>
    </source>
</evidence>
<reference evidence="2 3" key="1">
    <citation type="submission" date="2019-10" db="EMBL/GenBank/DDBJ databases">
        <authorList>
            <person name="Palmer J.M."/>
        </authorList>
    </citation>
    <scope>NUCLEOTIDE SEQUENCE [LARGE SCALE GENOMIC DNA]</scope>
    <source>
        <strain evidence="2 3">TWF718</strain>
    </source>
</reference>
<dbReference type="Proteomes" id="UP001313282">
    <property type="component" value="Unassembled WGS sequence"/>
</dbReference>
<gene>
    <name evidence="2" type="ORF">TWF718_005314</name>
</gene>
<accession>A0AAN8RNT8</accession>
<protein>
    <submittedName>
        <fullName evidence="2">Uncharacterized protein</fullName>
    </submittedName>
</protein>
<keyword evidence="3" id="KW-1185">Reference proteome</keyword>
<feature type="region of interest" description="Disordered" evidence="1">
    <location>
        <begin position="246"/>
        <end position="489"/>
    </location>
</feature>
<feature type="region of interest" description="Disordered" evidence="1">
    <location>
        <begin position="504"/>
        <end position="543"/>
    </location>
</feature>
<comment type="caution">
    <text evidence="2">The sequence shown here is derived from an EMBL/GenBank/DDBJ whole genome shotgun (WGS) entry which is preliminary data.</text>
</comment>